<dbReference type="Gene3D" id="3.90.550.10">
    <property type="entry name" value="Spore Coat Polysaccharide Biosynthesis Protein SpsA, Chain A"/>
    <property type="match status" value="1"/>
</dbReference>
<dbReference type="SUPFAM" id="SSF53448">
    <property type="entry name" value="Nucleotide-diphospho-sugar transferases"/>
    <property type="match status" value="1"/>
</dbReference>
<keyword evidence="6" id="KW-1185">Reference proteome</keyword>
<dbReference type="Pfam" id="PF00535">
    <property type="entry name" value="Glycos_transf_2"/>
    <property type="match status" value="1"/>
</dbReference>
<gene>
    <name evidence="5" type="ordered locus">ACP_0045</name>
</gene>
<dbReference type="HOGENOM" id="CLU_023845_4_1_0"/>
<dbReference type="CDD" id="cd04186">
    <property type="entry name" value="GT_2_like_c"/>
    <property type="match status" value="1"/>
</dbReference>
<organism evidence="5 6">
    <name type="scientific">Acidobacterium capsulatum (strain ATCC 51196 / DSM 11244 / BCRC 80197 / JCM 7670 / NBRC 15755 / NCIMB 13165 / 161)</name>
    <dbReference type="NCBI Taxonomy" id="240015"/>
    <lineage>
        <taxon>Bacteria</taxon>
        <taxon>Pseudomonadati</taxon>
        <taxon>Acidobacteriota</taxon>
        <taxon>Terriglobia</taxon>
        <taxon>Terriglobales</taxon>
        <taxon>Acidobacteriaceae</taxon>
        <taxon>Acidobacterium</taxon>
    </lineage>
</organism>
<dbReference type="eggNOG" id="COG1216">
    <property type="taxonomic scope" value="Bacteria"/>
</dbReference>
<keyword evidence="2 5" id="KW-0328">Glycosyltransferase</keyword>
<proteinExistence type="inferred from homology"/>
<feature type="domain" description="Glycosyltransferase 2-like" evidence="4">
    <location>
        <begin position="94"/>
        <end position="167"/>
    </location>
</feature>
<evidence type="ECO:0000313" key="5">
    <source>
        <dbReference type="EMBL" id="ACO32378.1"/>
    </source>
</evidence>
<comment type="similarity">
    <text evidence="1">Belongs to the glycosyltransferase 2 family.</text>
</comment>
<dbReference type="InParanoid" id="C1F801"/>
<dbReference type="PANTHER" id="PTHR43179:SF12">
    <property type="entry name" value="GALACTOFURANOSYLTRANSFERASE GLFT2"/>
    <property type="match status" value="1"/>
</dbReference>
<dbReference type="PANTHER" id="PTHR43179">
    <property type="entry name" value="RHAMNOSYLTRANSFERASE WBBL"/>
    <property type="match status" value="1"/>
</dbReference>
<evidence type="ECO:0000313" key="6">
    <source>
        <dbReference type="Proteomes" id="UP000002207"/>
    </source>
</evidence>
<keyword evidence="3 5" id="KW-0808">Transferase</keyword>
<dbReference type="STRING" id="240015.ACP_0045"/>
<dbReference type="KEGG" id="aca:ACP_0045"/>
<sequence>MSQVYIIVVNWNGWRDTIECLESVFRLEFRDFAVIVCDNASEDGSLGHIAAWARGELMAGCGNPDLACHSTPPVRKPIPYLDVSPADQLSVVSRQERLFLLQTGSNSGFAAGNNAGLRVALSDPNFEYAWLLNNDTVVHPKALSAMVNRMEARPDAGICGSKLLYYNRPEEVQALGGSSYNLWTARVHHLGAGPMSSQLPREESVEANMKYVVGASMLVRKFFLERVGLMNECYFLYFEEIDWATRARGKWRLVVSLDSVVFHKEGGSIGTVRQSALQPIKTEYYATRNRILFTRKFYPFALGTVLLAAAASCVQRIVRGHKANARAVFLGISSGFAGEEGAKTRL</sequence>
<evidence type="ECO:0000259" key="4">
    <source>
        <dbReference type="Pfam" id="PF00535"/>
    </source>
</evidence>
<name>C1F801_ACIC5</name>
<dbReference type="InterPro" id="IPR001173">
    <property type="entry name" value="Glyco_trans_2-like"/>
</dbReference>
<dbReference type="Proteomes" id="UP000002207">
    <property type="component" value="Chromosome"/>
</dbReference>
<dbReference type="OrthoDB" id="9771846at2"/>
<evidence type="ECO:0000256" key="3">
    <source>
        <dbReference type="ARBA" id="ARBA00022679"/>
    </source>
</evidence>
<dbReference type="CAZy" id="GT2">
    <property type="family name" value="Glycosyltransferase Family 2"/>
</dbReference>
<dbReference type="EC" id="2.4.1.-" evidence="5"/>
<evidence type="ECO:0000256" key="2">
    <source>
        <dbReference type="ARBA" id="ARBA00022676"/>
    </source>
</evidence>
<dbReference type="AlphaFoldDB" id="C1F801"/>
<dbReference type="GO" id="GO:0016757">
    <property type="term" value="F:glycosyltransferase activity"/>
    <property type="evidence" value="ECO:0007669"/>
    <property type="project" value="UniProtKB-KW"/>
</dbReference>
<dbReference type="RefSeq" id="WP_012680455.1">
    <property type="nucleotide sequence ID" value="NC_012483.1"/>
</dbReference>
<evidence type="ECO:0000256" key="1">
    <source>
        <dbReference type="ARBA" id="ARBA00006739"/>
    </source>
</evidence>
<protein>
    <submittedName>
        <fullName evidence="5">Glycosyl transferase, group 2 family</fullName>
        <ecNumber evidence="5">2.4.1.-</ecNumber>
    </submittedName>
</protein>
<reference evidence="5 6" key="1">
    <citation type="journal article" date="2009" name="Appl. Environ. Microbiol.">
        <title>Three genomes from the phylum Acidobacteria provide insight into the lifestyles of these microorganisms in soils.</title>
        <authorList>
            <person name="Ward N.L."/>
            <person name="Challacombe J.F."/>
            <person name="Janssen P.H."/>
            <person name="Henrissat B."/>
            <person name="Coutinho P.M."/>
            <person name="Wu M."/>
            <person name="Xie G."/>
            <person name="Haft D.H."/>
            <person name="Sait M."/>
            <person name="Badger J."/>
            <person name="Barabote R.D."/>
            <person name="Bradley B."/>
            <person name="Brettin T.S."/>
            <person name="Brinkac L.M."/>
            <person name="Bruce D."/>
            <person name="Creasy T."/>
            <person name="Daugherty S.C."/>
            <person name="Davidsen T.M."/>
            <person name="DeBoy R.T."/>
            <person name="Detter J.C."/>
            <person name="Dodson R.J."/>
            <person name="Durkin A.S."/>
            <person name="Ganapathy A."/>
            <person name="Gwinn-Giglio M."/>
            <person name="Han C.S."/>
            <person name="Khouri H."/>
            <person name="Kiss H."/>
            <person name="Kothari S.P."/>
            <person name="Madupu R."/>
            <person name="Nelson K.E."/>
            <person name="Nelson W.C."/>
            <person name="Paulsen I."/>
            <person name="Penn K."/>
            <person name="Ren Q."/>
            <person name="Rosovitz M.J."/>
            <person name="Selengut J.D."/>
            <person name="Shrivastava S."/>
            <person name="Sullivan S.A."/>
            <person name="Tapia R."/>
            <person name="Thompson L.S."/>
            <person name="Watkins K.L."/>
            <person name="Yang Q."/>
            <person name="Yu C."/>
            <person name="Zafar N."/>
            <person name="Zhou L."/>
            <person name="Kuske C.R."/>
        </authorList>
    </citation>
    <scope>NUCLEOTIDE SEQUENCE [LARGE SCALE GENOMIC DNA]</scope>
    <source>
        <strain evidence="6">ATCC 51196 / DSM 11244 / BCRC 80197 / JCM 7670 / NBRC 15755 / NCIMB 13165 / 161</strain>
    </source>
</reference>
<dbReference type="InterPro" id="IPR029044">
    <property type="entry name" value="Nucleotide-diphossugar_trans"/>
</dbReference>
<accession>C1F801</accession>
<dbReference type="EMBL" id="CP001472">
    <property type="protein sequence ID" value="ACO32378.1"/>
    <property type="molecule type" value="Genomic_DNA"/>
</dbReference>